<name>A0A0C2IX32_THEKT</name>
<dbReference type="SUPFAM" id="SSF54403">
    <property type="entry name" value="Cystatin/monellin"/>
    <property type="match status" value="1"/>
</dbReference>
<proteinExistence type="predicted"/>
<sequence length="108" mass="12098">MILGGFTEFRKVNDDERILLNHVKNNFKEITSGLKDLNSDHVELLKQAGDNDVRVKTQVVAGRMLLFEISTGNPTDSKLYLKVFQGLPANPVVEVKYIGTDPKARTLI</sequence>
<dbReference type="Gene3D" id="3.10.450.10">
    <property type="match status" value="1"/>
</dbReference>
<dbReference type="PROSITE" id="PS00287">
    <property type="entry name" value="CYSTATIN"/>
    <property type="match status" value="1"/>
</dbReference>
<dbReference type="EMBL" id="JWZT01002253">
    <property type="protein sequence ID" value="KII69899.1"/>
    <property type="molecule type" value="Genomic_DNA"/>
</dbReference>
<evidence type="ECO:0000313" key="2">
    <source>
        <dbReference type="Proteomes" id="UP000031668"/>
    </source>
</evidence>
<gene>
    <name evidence="1" type="ORF">RF11_15679</name>
</gene>
<organism evidence="1 2">
    <name type="scientific">Thelohanellus kitauei</name>
    <name type="common">Myxosporean</name>
    <dbReference type="NCBI Taxonomy" id="669202"/>
    <lineage>
        <taxon>Eukaryota</taxon>
        <taxon>Metazoa</taxon>
        <taxon>Cnidaria</taxon>
        <taxon>Myxozoa</taxon>
        <taxon>Myxosporea</taxon>
        <taxon>Bivalvulida</taxon>
        <taxon>Platysporina</taxon>
        <taxon>Myxobolidae</taxon>
        <taxon>Thelohanellus</taxon>
    </lineage>
</organism>
<dbReference type="AlphaFoldDB" id="A0A0C2IX32"/>
<accession>A0A0C2IX32</accession>
<keyword evidence="2" id="KW-1185">Reference proteome</keyword>
<dbReference type="Proteomes" id="UP000031668">
    <property type="component" value="Unassembled WGS sequence"/>
</dbReference>
<dbReference type="OrthoDB" id="2429551at2759"/>
<dbReference type="InterPro" id="IPR018073">
    <property type="entry name" value="Prot_inh_cystat_CS"/>
</dbReference>
<dbReference type="InterPro" id="IPR046350">
    <property type="entry name" value="Cystatin_sf"/>
</dbReference>
<evidence type="ECO:0000313" key="1">
    <source>
        <dbReference type="EMBL" id="KII69899.1"/>
    </source>
</evidence>
<comment type="caution">
    <text evidence="1">The sequence shown here is derived from an EMBL/GenBank/DDBJ whole genome shotgun (WGS) entry which is preliminary data.</text>
</comment>
<reference evidence="1 2" key="1">
    <citation type="journal article" date="2014" name="Genome Biol. Evol.">
        <title>The genome of the myxosporean Thelohanellus kitauei shows adaptations to nutrient acquisition within its fish host.</title>
        <authorList>
            <person name="Yang Y."/>
            <person name="Xiong J."/>
            <person name="Zhou Z."/>
            <person name="Huo F."/>
            <person name="Miao W."/>
            <person name="Ran C."/>
            <person name="Liu Y."/>
            <person name="Zhang J."/>
            <person name="Feng J."/>
            <person name="Wang M."/>
            <person name="Wang M."/>
            <person name="Wang L."/>
            <person name="Yao B."/>
        </authorList>
    </citation>
    <scope>NUCLEOTIDE SEQUENCE [LARGE SCALE GENOMIC DNA]</scope>
    <source>
        <strain evidence="1">Wuqing</strain>
    </source>
</reference>
<protein>
    <submittedName>
        <fullName evidence="1">Uncharacterized protein</fullName>
    </submittedName>
</protein>
<dbReference type="MEROPS" id="I25.068"/>